<dbReference type="SUPFAM" id="SSF51338">
    <property type="entry name" value="Composite domain of metallo-dependent hydrolases"/>
    <property type="match status" value="1"/>
</dbReference>
<evidence type="ECO:0000313" key="2">
    <source>
        <dbReference type="EMBL" id="SDL62827.1"/>
    </source>
</evidence>
<dbReference type="InterPro" id="IPR013108">
    <property type="entry name" value="Amidohydro_3"/>
</dbReference>
<dbReference type="Gene3D" id="2.30.40.10">
    <property type="entry name" value="Urease, subunit C, domain 1"/>
    <property type="match status" value="2"/>
</dbReference>
<evidence type="ECO:0000259" key="1">
    <source>
        <dbReference type="Pfam" id="PF07969"/>
    </source>
</evidence>
<dbReference type="AlphaFoldDB" id="A0A1G9LM40"/>
<dbReference type="InterPro" id="IPR051781">
    <property type="entry name" value="Metallo-dep_Hydrolase"/>
</dbReference>
<evidence type="ECO:0000313" key="3">
    <source>
        <dbReference type="Proteomes" id="UP000199759"/>
    </source>
</evidence>
<gene>
    <name evidence="2" type="ORF">SAMN04488568_101107</name>
</gene>
<dbReference type="PANTHER" id="PTHR43135:SF3">
    <property type="entry name" value="ALPHA-D-RIBOSE 1-METHYLPHOSPHONATE 5-TRIPHOSPHATE DIPHOSPHATASE"/>
    <property type="match status" value="1"/>
</dbReference>
<dbReference type="SUPFAM" id="SSF51556">
    <property type="entry name" value="Metallo-dependent hydrolases"/>
    <property type="match status" value="1"/>
</dbReference>
<dbReference type="Gene3D" id="3.20.20.140">
    <property type="entry name" value="Metal-dependent hydrolases"/>
    <property type="match status" value="2"/>
</dbReference>
<organism evidence="2 3">
    <name type="scientific">Maricaulis salignorans</name>
    <dbReference type="NCBI Taxonomy" id="144026"/>
    <lineage>
        <taxon>Bacteria</taxon>
        <taxon>Pseudomonadati</taxon>
        <taxon>Pseudomonadota</taxon>
        <taxon>Alphaproteobacteria</taxon>
        <taxon>Maricaulales</taxon>
        <taxon>Maricaulaceae</taxon>
        <taxon>Maricaulis</taxon>
    </lineage>
</organism>
<reference evidence="2 3" key="1">
    <citation type="submission" date="2016-10" db="EMBL/GenBank/DDBJ databases">
        <authorList>
            <person name="de Groot N.N."/>
        </authorList>
    </citation>
    <scope>NUCLEOTIDE SEQUENCE [LARGE SCALE GENOMIC DNA]</scope>
    <source>
        <strain evidence="2 3">DSM 16077</strain>
    </source>
</reference>
<proteinExistence type="predicted"/>
<dbReference type="PANTHER" id="PTHR43135">
    <property type="entry name" value="ALPHA-D-RIBOSE 1-METHYLPHOSPHONATE 5-TRIPHOSPHATE DIPHOSPHATASE"/>
    <property type="match status" value="1"/>
</dbReference>
<sequence length="503" mass="54250">MLGAALSQPVSGQPALRSGLAPDLIIVNAILLSPERDAPLEDAWVRVSGDRIIETGSGPIDVGAARIIDAGQGFLIPGLIDSHVHLYHATGLRRRYSEDYEALYQDYMAQQPRSFLFHGFTTVIELNADAATNARFEAAPLHPHLVHCGQGVVLSDGFMALELGGEPVWDTYPGYLIDTHAAGLVPEGADIAAHTPEAAVASVLDQGGQCIKLYYEEALWWPGGAPAFRLPSVDIVRDVVRAAHAENLPVLLHATTPAGHAFALEAGVDILAHGLWEWTDQSFTDPQPSAEIESIARRISHSPIAVQPTVQTLRNTASLFDATLLEDRGWTDVVPAAYLGYLRGDAQAQRQHFIGMFGQMIAEGDEATDMAAAQSAFLNRYEDLIWEMSTEQARFLFGSDTAVGGFGWASPPGLAGYWEMQNWIEAGISPATLFRSLTIDNAVAFGLAGEIGTIEAGKRADLLILRANPLLDVTAYDRIDMVLLAGQPLERSVLSARQSEAAR</sequence>
<keyword evidence="2" id="KW-0378">Hydrolase</keyword>
<keyword evidence="3" id="KW-1185">Reference proteome</keyword>
<dbReference type="EMBL" id="FNHG01000001">
    <property type="protein sequence ID" value="SDL62827.1"/>
    <property type="molecule type" value="Genomic_DNA"/>
</dbReference>
<dbReference type="InterPro" id="IPR011059">
    <property type="entry name" value="Metal-dep_hydrolase_composite"/>
</dbReference>
<protein>
    <submittedName>
        <fullName evidence="2">Amidohydrolase family protein</fullName>
    </submittedName>
</protein>
<dbReference type="GO" id="GO:0016810">
    <property type="term" value="F:hydrolase activity, acting on carbon-nitrogen (but not peptide) bonds"/>
    <property type="evidence" value="ECO:0007669"/>
    <property type="project" value="InterPro"/>
</dbReference>
<feature type="domain" description="Amidohydrolase 3" evidence="1">
    <location>
        <begin position="66"/>
        <end position="488"/>
    </location>
</feature>
<dbReference type="Proteomes" id="UP000199759">
    <property type="component" value="Unassembled WGS sequence"/>
</dbReference>
<accession>A0A1G9LM40</accession>
<dbReference type="STRING" id="144026.SAMN04488568_101107"/>
<dbReference type="InterPro" id="IPR032466">
    <property type="entry name" value="Metal_Hydrolase"/>
</dbReference>
<name>A0A1G9LM40_9PROT</name>
<dbReference type="Pfam" id="PF07969">
    <property type="entry name" value="Amidohydro_3"/>
    <property type="match status" value="1"/>
</dbReference>